<keyword evidence="2" id="KW-1185">Reference proteome</keyword>
<dbReference type="Pfam" id="PF06189">
    <property type="entry name" value="5-nucleotidase"/>
    <property type="match status" value="1"/>
</dbReference>
<name>A0A4Z2FVW6_9TELE</name>
<dbReference type="GO" id="GO:0000166">
    <property type="term" value="F:nucleotide binding"/>
    <property type="evidence" value="ECO:0007669"/>
    <property type="project" value="InterPro"/>
</dbReference>
<dbReference type="AlphaFoldDB" id="A0A4Z2FVW6"/>
<dbReference type="PANTHER" id="PTHR31367">
    <property type="entry name" value="CYTOSOLIC 5'-NUCLEOTIDASE 1 FAMILY MEMBER"/>
    <property type="match status" value="1"/>
</dbReference>
<dbReference type="EMBL" id="SRLO01000899">
    <property type="protein sequence ID" value="TNN44482.1"/>
    <property type="molecule type" value="Genomic_DNA"/>
</dbReference>
<organism evidence="1 2">
    <name type="scientific">Liparis tanakae</name>
    <name type="common">Tanaka's snailfish</name>
    <dbReference type="NCBI Taxonomy" id="230148"/>
    <lineage>
        <taxon>Eukaryota</taxon>
        <taxon>Metazoa</taxon>
        <taxon>Chordata</taxon>
        <taxon>Craniata</taxon>
        <taxon>Vertebrata</taxon>
        <taxon>Euteleostomi</taxon>
        <taxon>Actinopterygii</taxon>
        <taxon>Neopterygii</taxon>
        <taxon>Teleostei</taxon>
        <taxon>Neoteleostei</taxon>
        <taxon>Acanthomorphata</taxon>
        <taxon>Eupercaria</taxon>
        <taxon>Perciformes</taxon>
        <taxon>Cottioidei</taxon>
        <taxon>Cottales</taxon>
        <taxon>Liparidae</taxon>
        <taxon>Liparis</taxon>
    </lineage>
</organism>
<gene>
    <name evidence="1" type="primary">Nt5c1a_1</name>
    <name evidence="1" type="ORF">EYF80_045304</name>
</gene>
<evidence type="ECO:0000313" key="2">
    <source>
        <dbReference type="Proteomes" id="UP000314294"/>
    </source>
</evidence>
<sequence length="137" mass="14238">MSPRVFETPLGSPGVLSALLDRQPSSTEQLRVMLCGDAVVRPAADPAPPSHTAAQSFSARLGEMRRRFGAADSPLSVVLVTASGGAESCGAALRTLRSRGLAVDEAYCLAGAPRSPIRSLLRPHFLLADDGVAGLED</sequence>
<evidence type="ECO:0000313" key="1">
    <source>
        <dbReference type="EMBL" id="TNN44482.1"/>
    </source>
</evidence>
<dbReference type="GO" id="GO:0000287">
    <property type="term" value="F:magnesium ion binding"/>
    <property type="evidence" value="ECO:0007669"/>
    <property type="project" value="InterPro"/>
</dbReference>
<comment type="caution">
    <text evidence="1">The sequence shown here is derived from an EMBL/GenBank/DDBJ whole genome shotgun (WGS) entry which is preliminary data.</text>
</comment>
<dbReference type="OrthoDB" id="9994138at2759"/>
<dbReference type="Proteomes" id="UP000314294">
    <property type="component" value="Unassembled WGS sequence"/>
</dbReference>
<protein>
    <submittedName>
        <fullName evidence="1">Cytosolic 5'-nucleotidase 1A</fullName>
    </submittedName>
</protein>
<dbReference type="PANTHER" id="PTHR31367:SF3">
    <property type="entry name" value="CYTOSOLIC 5'-NUCLEOTIDASE 1A"/>
    <property type="match status" value="1"/>
</dbReference>
<reference evidence="1 2" key="1">
    <citation type="submission" date="2019-03" db="EMBL/GenBank/DDBJ databases">
        <title>First draft genome of Liparis tanakae, snailfish: a comprehensive survey of snailfish specific genes.</title>
        <authorList>
            <person name="Kim W."/>
            <person name="Song I."/>
            <person name="Jeong J.-H."/>
            <person name="Kim D."/>
            <person name="Kim S."/>
            <person name="Ryu S."/>
            <person name="Song J.Y."/>
            <person name="Lee S.K."/>
        </authorList>
    </citation>
    <scope>NUCLEOTIDE SEQUENCE [LARGE SCALE GENOMIC DNA]</scope>
    <source>
        <tissue evidence="1">Muscle</tissue>
    </source>
</reference>
<dbReference type="GO" id="GO:0005829">
    <property type="term" value="C:cytosol"/>
    <property type="evidence" value="ECO:0007669"/>
    <property type="project" value="TreeGrafter"/>
</dbReference>
<dbReference type="InterPro" id="IPR010394">
    <property type="entry name" value="5-nucleotidase"/>
</dbReference>
<accession>A0A4Z2FVW6</accession>
<proteinExistence type="predicted"/>
<dbReference type="GO" id="GO:0046085">
    <property type="term" value="P:adenosine metabolic process"/>
    <property type="evidence" value="ECO:0007669"/>
    <property type="project" value="TreeGrafter"/>
</dbReference>
<dbReference type="GO" id="GO:0009117">
    <property type="term" value="P:nucleotide metabolic process"/>
    <property type="evidence" value="ECO:0007669"/>
    <property type="project" value="InterPro"/>
</dbReference>
<dbReference type="GO" id="GO:0008253">
    <property type="term" value="F:5'-nucleotidase activity"/>
    <property type="evidence" value="ECO:0007669"/>
    <property type="project" value="InterPro"/>
</dbReference>